<gene>
    <name evidence="7" type="ORF">AV926_00455</name>
</gene>
<evidence type="ECO:0000256" key="5">
    <source>
        <dbReference type="ARBA" id="ARBA00023136"/>
    </source>
</evidence>
<dbReference type="GO" id="GO:0022857">
    <property type="term" value="F:transmembrane transporter activity"/>
    <property type="evidence" value="ECO:0007669"/>
    <property type="project" value="InterPro"/>
</dbReference>
<dbReference type="InterPro" id="IPR011701">
    <property type="entry name" value="MFS"/>
</dbReference>
<evidence type="ECO:0000313" key="7">
    <source>
        <dbReference type="EMBL" id="KZE81900.1"/>
    </source>
</evidence>
<reference evidence="7 8" key="1">
    <citation type="submission" date="2016-01" db="EMBL/GenBank/DDBJ databases">
        <title>Whole genome sequencing of Myroides marinus L41.</title>
        <authorList>
            <person name="Hong K.W."/>
        </authorList>
    </citation>
    <scope>NUCLEOTIDE SEQUENCE [LARGE SCALE GENOMIC DNA]</scope>
    <source>
        <strain evidence="7 8">L41</strain>
    </source>
</reference>
<keyword evidence="7" id="KW-0503">Monooxygenase</keyword>
<evidence type="ECO:0000256" key="4">
    <source>
        <dbReference type="ARBA" id="ARBA00022989"/>
    </source>
</evidence>
<evidence type="ECO:0000256" key="2">
    <source>
        <dbReference type="ARBA" id="ARBA00022448"/>
    </source>
</evidence>
<dbReference type="InterPro" id="IPR036259">
    <property type="entry name" value="MFS_trans_sf"/>
</dbReference>
<dbReference type="EMBL" id="LQNU01000050">
    <property type="protein sequence ID" value="KZE81900.1"/>
    <property type="molecule type" value="Genomic_DNA"/>
</dbReference>
<dbReference type="Pfam" id="PF07690">
    <property type="entry name" value="MFS_1"/>
    <property type="match status" value="1"/>
</dbReference>
<sequence>MQSSDTSTLFVNWIPEWAVRVILFVLLMPSIVLFFLPAANATAAAGYFGCDPRDIQFSVSLLYAGFVSFYSLERRFFTYLATKEYFIIFNVLQLLGCVVLYNVQALCIVFPIRFLQGMLFASTVNLCISTMYMRLESSKAREISFSCFYGILICATPFNQLITSDIIDQYDYSFLYKVAAFSFVPGLIMIMLTMRHVRLSRKLPLYNLDWESFVLYAVAVVLFGYMTIYGQQYYWFEDETIRWVGLGILLSMIVFIARQKRLKRPYINWDVWNYRNFKIGLFLLFILYICRFASGITNTHFITALHLDPRHLSYLNVFNLIGLVAGVVVACIWLLRRYQMRFIWSLGFVFLFLYHLGMYLLFAPTANNDSYYILLFCQGFGVGLLMVPTIIYCVASVPVELGPSAAAVCLAIRYLGYTTSTAVMNYYNLYSSSLHQSRFADYLNYANPFLQRKLNQGMSKLEGRGLLHTPAQEASEKLLLTDLSKQIELRYAMDYYELMCWMLLVIVILVIFTPYLSKTWVYLKSKTLSPF</sequence>
<keyword evidence="2" id="KW-0813">Transport</keyword>
<feature type="transmembrane region" description="Helical" evidence="6">
    <location>
        <begin position="21"/>
        <end position="49"/>
    </location>
</feature>
<feature type="transmembrane region" description="Helical" evidence="6">
    <location>
        <begin position="371"/>
        <end position="395"/>
    </location>
</feature>
<feature type="transmembrane region" description="Helical" evidence="6">
    <location>
        <begin position="279"/>
        <end position="302"/>
    </location>
</feature>
<feature type="transmembrane region" description="Helical" evidence="6">
    <location>
        <begin position="213"/>
        <end position="234"/>
    </location>
</feature>
<accession>A0A163ZJN5</accession>
<keyword evidence="4 6" id="KW-1133">Transmembrane helix</keyword>
<dbReference type="Proteomes" id="UP000076630">
    <property type="component" value="Unassembled WGS sequence"/>
</dbReference>
<dbReference type="AlphaFoldDB" id="A0A163ZJN5"/>
<feature type="transmembrane region" description="Helical" evidence="6">
    <location>
        <begin position="55"/>
        <end position="73"/>
    </location>
</feature>
<organism evidence="7 8">
    <name type="scientific">Myroides marinus</name>
    <dbReference type="NCBI Taxonomy" id="703342"/>
    <lineage>
        <taxon>Bacteria</taxon>
        <taxon>Pseudomonadati</taxon>
        <taxon>Bacteroidota</taxon>
        <taxon>Flavobacteriia</taxon>
        <taxon>Flavobacteriales</taxon>
        <taxon>Flavobacteriaceae</taxon>
        <taxon>Myroides</taxon>
    </lineage>
</organism>
<keyword evidence="5 6" id="KW-0472">Membrane</keyword>
<feature type="transmembrane region" description="Helical" evidence="6">
    <location>
        <begin position="240"/>
        <end position="258"/>
    </location>
</feature>
<dbReference type="SUPFAM" id="SSF103473">
    <property type="entry name" value="MFS general substrate transporter"/>
    <property type="match status" value="1"/>
</dbReference>
<keyword evidence="7" id="KW-0560">Oxidoreductase</keyword>
<comment type="subcellular location">
    <subcellularLocation>
        <location evidence="1">Membrane</location>
        <topology evidence="1">Multi-pass membrane protein</topology>
    </subcellularLocation>
</comment>
<dbReference type="PANTHER" id="PTHR42718">
    <property type="entry name" value="MAJOR FACILITATOR SUPERFAMILY MULTIDRUG TRANSPORTER MFSC"/>
    <property type="match status" value="1"/>
</dbReference>
<feature type="transmembrane region" description="Helical" evidence="6">
    <location>
        <begin position="342"/>
        <end position="365"/>
    </location>
</feature>
<dbReference type="GO" id="GO:0004497">
    <property type="term" value="F:monooxygenase activity"/>
    <property type="evidence" value="ECO:0007669"/>
    <property type="project" value="UniProtKB-KW"/>
</dbReference>
<feature type="transmembrane region" description="Helical" evidence="6">
    <location>
        <begin position="174"/>
        <end position="192"/>
    </location>
</feature>
<feature type="transmembrane region" description="Helical" evidence="6">
    <location>
        <begin position="110"/>
        <end position="131"/>
    </location>
</feature>
<dbReference type="GO" id="GO:0016020">
    <property type="term" value="C:membrane"/>
    <property type="evidence" value="ECO:0007669"/>
    <property type="project" value="UniProtKB-SubCell"/>
</dbReference>
<dbReference type="PANTHER" id="PTHR42718:SF9">
    <property type="entry name" value="MAJOR FACILITATOR SUPERFAMILY MULTIDRUG TRANSPORTER MFSC"/>
    <property type="match status" value="1"/>
</dbReference>
<dbReference type="Gene3D" id="1.20.1250.20">
    <property type="entry name" value="MFS general substrate transporter like domains"/>
    <property type="match status" value="1"/>
</dbReference>
<feature type="transmembrane region" description="Helical" evidence="6">
    <location>
        <begin position="85"/>
        <end position="104"/>
    </location>
</feature>
<protein>
    <submittedName>
        <fullName evidence="7">Beta-carotene 15,15'-monooxygenase</fullName>
    </submittedName>
</protein>
<keyword evidence="8" id="KW-1185">Reference proteome</keyword>
<evidence type="ECO:0000256" key="1">
    <source>
        <dbReference type="ARBA" id="ARBA00004141"/>
    </source>
</evidence>
<proteinExistence type="predicted"/>
<feature type="transmembrane region" description="Helical" evidence="6">
    <location>
        <begin position="143"/>
        <end position="162"/>
    </location>
</feature>
<feature type="transmembrane region" description="Helical" evidence="6">
    <location>
        <begin position="495"/>
        <end position="516"/>
    </location>
</feature>
<name>A0A163ZJN5_9FLAO</name>
<dbReference type="RefSeq" id="WP_038986520.1">
    <property type="nucleotide sequence ID" value="NZ_JACAJR010000042.1"/>
</dbReference>
<evidence type="ECO:0000313" key="8">
    <source>
        <dbReference type="Proteomes" id="UP000076630"/>
    </source>
</evidence>
<comment type="caution">
    <text evidence="7">The sequence shown here is derived from an EMBL/GenBank/DDBJ whole genome shotgun (WGS) entry which is preliminary data.</text>
</comment>
<dbReference type="OrthoDB" id="622032at2"/>
<evidence type="ECO:0000256" key="3">
    <source>
        <dbReference type="ARBA" id="ARBA00022692"/>
    </source>
</evidence>
<evidence type="ECO:0000256" key="6">
    <source>
        <dbReference type="SAM" id="Phobius"/>
    </source>
</evidence>
<feature type="transmembrane region" description="Helical" evidence="6">
    <location>
        <begin position="314"/>
        <end position="335"/>
    </location>
</feature>
<keyword evidence="3 6" id="KW-0812">Transmembrane</keyword>